<evidence type="ECO:0000313" key="2">
    <source>
        <dbReference type="Proteomes" id="UP001066276"/>
    </source>
</evidence>
<name>A0AAV7NDI3_PLEWA</name>
<dbReference type="AlphaFoldDB" id="A0AAV7NDI3"/>
<proteinExistence type="predicted"/>
<dbReference type="EMBL" id="JANPWB010000012">
    <property type="protein sequence ID" value="KAJ1114132.1"/>
    <property type="molecule type" value="Genomic_DNA"/>
</dbReference>
<dbReference type="Proteomes" id="UP001066276">
    <property type="component" value="Chromosome 8"/>
</dbReference>
<evidence type="ECO:0000313" key="1">
    <source>
        <dbReference type="EMBL" id="KAJ1114132.1"/>
    </source>
</evidence>
<sequence>MRHTAPPGVNGRWTLIPLAGELLASVGSLLHKGNHSTEPGPRPCPALRFRASAVPTRSVAGYVGLPLRIRGEPP</sequence>
<comment type="caution">
    <text evidence="1">The sequence shown here is derived from an EMBL/GenBank/DDBJ whole genome shotgun (WGS) entry which is preliminary data.</text>
</comment>
<reference evidence="1" key="1">
    <citation type="journal article" date="2022" name="bioRxiv">
        <title>Sequencing and chromosome-scale assembly of the giantPleurodeles waltlgenome.</title>
        <authorList>
            <person name="Brown T."/>
            <person name="Elewa A."/>
            <person name="Iarovenko S."/>
            <person name="Subramanian E."/>
            <person name="Araus A.J."/>
            <person name="Petzold A."/>
            <person name="Susuki M."/>
            <person name="Suzuki K.-i.T."/>
            <person name="Hayashi T."/>
            <person name="Toyoda A."/>
            <person name="Oliveira C."/>
            <person name="Osipova E."/>
            <person name="Leigh N.D."/>
            <person name="Simon A."/>
            <person name="Yun M.H."/>
        </authorList>
    </citation>
    <scope>NUCLEOTIDE SEQUENCE</scope>
    <source>
        <strain evidence="1">20211129_DDA</strain>
        <tissue evidence="1">Liver</tissue>
    </source>
</reference>
<organism evidence="1 2">
    <name type="scientific">Pleurodeles waltl</name>
    <name type="common">Iberian ribbed newt</name>
    <dbReference type="NCBI Taxonomy" id="8319"/>
    <lineage>
        <taxon>Eukaryota</taxon>
        <taxon>Metazoa</taxon>
        <taxon>Chordata</taxon>
        <taxon>Craniata</taxon>
        <taxon>Vertebrata</taxon>
        <taxon>Euteleostomi</taxon>
        <taxon>Amphibia</taxon>
        <taxon>Batrachia</taxon>
        <taxon>Caudata</taxon>
        <taxon>Salamandroidea</taxon>
        <taxon>Salamandridae</taxon>
        <taxon>Pleurodelinae</taxon>
        <taxon>Pleurodeles</taxon>
    </lineage>
</organism>
<protein>
    <submittedName>
        <fullName evidence="1">Uncharacterized protein</fullName>
    </submittedName>
</protein>
<gene>
    <name evidence="1" type="ORF">NDU88_002371</name>
</gene>
<accession>A0AAV7NDI3</accession>
<keyword evidence="2" id="KW-1185">Reference proteome</keyword>